<dbReference type="Proteomes" id="UP000183670">
    <property type="component" value="Unassembled WGS sequence"/>
</dbReference>
<dbReference type="Pfam" id="PF08665">
    <property type="entry name" value="PglZ"/>
    <property type="match status" value="1"/>
</dbReference>
<sequence>MTQERIYSYFQRNPQLHVLFIFDKANIIMNDLADCSWETEYIYKVFDGAWFNTKYNIEYAWKEKRVVLLFPLGTYPISEEQQLRFPLMDMLKANMEYKEEDYAAFMQQYKLPEKYRAFISRHIGELMSNKINAMLKDRFTPEAFSEDVVLRGFISSYLGEKRLLEWENVIIRMFILGLDSENKKRLDFYHKLERNKDAKTAVDERLTKIFGFSYKPNQEAKVKELVESLKYNSITQLLDVIADDPYKAYKIKSSIALEQMNRIYELGTRDREFVDKFMKVMKELGADIRERELTTIYGMDASFYYLTEELGWPILQEIAGSKLVTEPAGMQERLRLLSQKLPADSVLQQAISFLMQMAFYYEMVRGLGSLKLNTPEAYVQLYTNDLYRLDTFYRCALEEYHELLSKDVPILTCLNGLKQQFDGEYARMVNVFNLEWMACVIEKGNYFNDLSLKKQEDFYANECVSNSKQVVIISDALRYEVAAELMQELAKEKHIAKLSAYRAMLPTETKYCKPALLPHTSLIWKNKEMLVDGEVLDTLESRSAQVAKYKESACCVDYETVIKADVKTARELFKRPLVYIFHDTIDAASHGAGAGDVIAACRKAIEQLAVLIRRLHASWNVTNVVLTADHGFLYNDVEFAEKDKHAVTVAGIIEKKTRYYVSDQVSVQEGVVTMSLDKVSGMKAETPIYIGVPMGTNRLAASGGYSFAHGGATLQEMLIPVIHSSQKRSDKTNKVGVALVDHNLVMVSSRLKFQLIQSEAVSMTVVERKVDCQVYQGDTPVTGKQTITLDSADTINLNNRVYEVVLTLNHSVHSGMLQLRVYDEEDHLNPLIREVVKNNTMIEQDF</sequence>
<protein>
    <submittedName>
        <fullName evidence="1">TIGR02687 family protein</fullName>
    </submittedName>
</protein>
<organism evidence="1 2">
    <name type="scientific">Bacteroides ovatus</name>
    <dbReference type="NCBI Taxonomy" id="28116"/>
    <lineage>
        <taxon>Bacteria</taxon>
        <taxon>Pseudomonadati</taxon>
        <taxon>Bacteroidota</taxon>
        <taxon>Bacteroidia</taxon>
        <taxon>Bacteroidales</taxon>
        <taxon>Bacteroidaceae</taxon>
        <taxon>Bacteroides</taxon>
    </lineage>
</organism>
<reference evidence="1 2" key="1">
    <citation type="submission" date="2016-10" db="EMBL/GenBank/DDBJ databases">
        <authorList>
            <person name="de Groot N.N."/>
        </authorList>
    </citation>
    <scope>NUCLEOTIDE SEQUENCE [LARGE SCALE GENOMIC DNA]</scope>
    <source>
        <strain evidence="1 2">NLAE-zl-C500</strain>
    </source>
</reference>
<dbReference type="NCBIfam" id="TIGR02687">
    <property type="entry name" value="BREX-1 system phosphatase PglZ type A"/>
    <property type="match status" value="1"/>
</dbReference>
<accession>A0A1G6G2U6</accession>
<evidence type="ECO:0000313" key="1">
    <source>
        <dbReference type="EMBL" id="SDB76292.1"/>
    </source>
</evidence>
<evidence type="ECO:0000313" key="2">
    <source>
        <dbReference type="Proteomes" id="UP000183670"/>
    </source>
</evidence>
<gene>
    <name evidence="1" type="ORF">SAMN05192581_1007116</name>
</gene>
<dbReference type="InterPro" id="IPR014060">
    <property type="entry name" value="PglZ"/>
</dbReference>
<name>A0A1G6G2U6_BACOV</name>
<dbReference type="EMBL" id="FMYE01000007">
    <property type="protein sequence ID" value="SDB76292.1"/>
    <property type="molecule type" value="Genomic_DNA"/>
</dbReference>
<proteinExistence type="predicted"/>
<dbReference type="RefSeq" id="WP_074557120.1">
    <property type="nucleotide sequence ID" value="NZ_FMYE01000007.1"/>
</dbReference>
<dbReference type="AlphaFoldDB" id="A0A1G6G2U6"/>